<dbReference type="Proteomes" id="UP001302602">
    <property type="component" value="Unassembled WGS sequence"/>
</dbReference>
<evidence type="ECO:0000313" key="2">
    <source>
        <dbReference type="EMBL" id="KAK4118979.1"/>
    </source>
</evidence>
<organism evidence="2 3">
    <name type="scientific">Parathielavia appendiculata</name>
    <dbReference type="NCBI Taxonomy" id="2587402"/>
    <lineage>
        <taxon>Eukaryota</taxon>
        <taxon>Fungi</taxon>
        <taxon>Dikarya</taxon>
        <taxon>Ascomycota</taxon>
        <taxon>Pezizomycotina</taxon>
        <taxon>Sordariomycetes</taxon>
        <taxon>Sordariomycetidae</taxon>
        <taxon>Sordariales</taxon>
        <taxon>Chaetomiaceae</taxon>
        <taxon>Parathielavia</taxon>
    </lineage>
</organism>
<gene>
    <name evidence="2" type="ORF">N657DRAFT_675181</name>
</gene>
<dbReference type="RefSeq" id="XP_062642752.1">
    <property type="nucleotide sequence ID" value="XM_062795802.1"/>
</dbReference>
<sequence>MQLVLGLFVFAMTALYSVTATEYCQCENNDYADYGRIFPGINQVCSTLSNDWCSTNCNIFGKNCDYCQYTPKGHGPDEDFHRLQSWCSQQQGTHNDHTYYGTLYCYSFENKVDCSSCGGCAYANNGYKLRRNEQECPVGTDPDQCTAKTAPDSFVTLVEYNADGEVISESQCRPIFGDAASTIADSLSNCTTSGSGSTNITVSCTSSQGESDGNSETMQAFHTLCDDFGGLISSKSRSKRL</sequence>
<keyword evidence="3" id="KW-1185">Reference proteome</keyword>
<reference evidence="2" key="1">
    <citation type="journal article" date="2023" name="Mol. Phylogenet. Evol.">
        <title>Genome-scale phylogeny and comparative genomics of the fungal order Sordariales.</title>
        <authorList>
            <person name="Hensen N."/>
            <person name="Bonometti L."/>
            <person name="Westerberg I."/>
            <person name="Brannstrom I.O."/>
            <person name="Guillou S."/>
            <person name="Cros-Aarteil S."/>
            <person name="Calhoun S."/>
            <person name="Haridas S."/>
            <person name="Kuo A."/>
            <person name="Mondo S."/>
            <person name="Pangilinan J."/>
            <person name="Riley R."/>
            <person name="LaButti K."/>
            <person name="Andreopoulos B."/>
            <person name="Lipzen A."/>
            <person name="Chen C."/>
            <person name="Yan M."/>
            <person name="Daum C."/>
            <person name="Ng V."/>
            <person name="Clum A."/>
            <person name="Steindorff A."/>
            <person name="Ohm R.A."/>
            <person name="Martin F."/>
            <person name="Silar P."/>
            <person name="Natvig D.O."/>
            <person name="Lalanne C."/>
            <person name="Gautier V."/>
            <person name="Ament-Velasquez S.L."/>
            <person name="Kruys A."/>
            <person name="Hutchinson M.I."/>
            <person name="Powell A.J."/>
            <person name="Barry K."/>
            <person name="Miller A.N."/>
            <person name="Grigoriev I.V."/>
            <person name="Debuchy R."/>
            <person name="Gladieux P."/>
            <person name="Hiltunen Thoren M."/>
            <person name="Johannesson H."/>
        </authorList>
    </citation>
    <scope>NUCLEOTIDE SEQUENCE</scope>
    <source>
        <strain evidence="2">CBS 731.68</strain>
    </source>
</reference>
<dbReference type="AlphaFoldDB" id="A0AAN6TQT2"/>
<dbReference type="EMBL" id="MU853255">
    <property type="protein sequence ID" value="KAK4118979.1"/>
    <property type="molecule type" value="Genomic_DNA"/>
</dbReference>
<comment type="caution">
    <text evidence="2">The sequence shown here is derived from an EMBL/GenBank/DDBJ whole genome shotgun (WGS) entry which is preliminary data.</text>
</comment>
<feature type="signal peptide" evidence="1">
    <location>
        <begin position="1"/>
        <end position="20"/>
    </location>
</feature>
<protein>
    <submittedName>
        <fullName evidence="2">Uncharacterized protein</fullName>
    </submittedName>
</protein>
<feature type="chain" id="PRO_5042862392" evidence="1">
    <location>
        <begin position="21"/>
        <end position="241"/>
    </location>
</feature>
<evidence type="ECO:0000256" key="1">
    <source>
        <dbReference type="SAM" id="SignalP"/>
    </source>
</evidence>
<reference evidence="2" key="2">
    <citation type="submission" date="2023-05" db="EMBL/GenBank/DDBJ databases">
        <authorList>
            <consortium name="Lawrence Berkeley National Laboratory"/>
            <person name="Steindorff A."/>
            <person name="Hensen N."/>
            <person name="Bonometti L."/>
            <person name="Westerberg I."/>
            <person name="Brannstrom I.O."/>
            <person name="Guillou S."/>
            <person name="Cros-Aarteil S."/>
            <person name="Calhoun S."/>
            <person name="Haridas S."/>
            <person name="Kuo A."/>
            <person name="Mondo S."/>
            <person name="Pangilinan J."/>
            <person name="Riley R."/>
            <person name="Labutti K."/>
            <person name="Andreopoulos B."/>
            <person name="Lipzen A."/>
            <person name="Chen C."/>
            <person name="Yanf M."/>
            <person name="Daum C."/>
            <person name="Ng V."/>
            <person name="Clum A."/>
            <person name="Ohm R."/>
            <person name="Martin F."/>
            <person name="Silar P."/>
            <person name="Natvig D."/>
            <person name="Lalanne C."/>
            <person name="Gautier V."/>
            <person name="Ament-Velasquez S.L."/>
            <person name="Kruys A."/>
            <person name="Hutchinson M.I."/>
            <person name="Powell A.J."/>
            <person name="Barry K."/>
            <person name="Miller A.N."/>
            <person name="Grigoriev I.V."/>
            <person name="Debuchy R."/>
            <person name="Gladieux P."/>
            <person name="Thoren M.H."/>
            <person name="Johannesson H."/>
        </authorList>
    </citation>
    <scope>NUCLEOTIDE SEQUENCE</scope>
    <source>
        <strain evidence="2">CBS 731.68</strain>
    </source>
</reference>
<accession>A0AAN6TQT2</accession>
<dbReference type="GeneID" id="87832570"/>
<evidence type="ECO:0000313" key="3">
    <source>
        <dbReference type="Proteomes" id="UP001302602"/>
    </source>
</evidence>
<proteinExistence type="predicted"/>
<name>A0AAN6TQT2_9PEZI</name>
<keyword evidence="1" id="KW-0732">Signal</keyword>